<feature type="region of interest" description="Disordered" evidence="6">
    <location>
        <begin position="265"/>
        <end position="303"/>
    </location>
</feature>
<feature type="compositionally biased region" description="Pro residues" evidence="6">
    <location>
        <begin position="585"/>
        <end position="597"/>
    </location>
</feature>
<evidence type="ECO:0000256" key="6">
    <source>
        <dbReference type="SAM" id="MobiDB-lite"/>
    </source>
</evidence>
<evidence type="ECO:0000256" key="4">
    <source>
        <dbReference type="ARBA" id="ARBA00023157"/>
    </source>
</evidence>
<evidence type="ECO:0000256" key="5">
    <source>
        <dbReference type="PROSITE-ProRule" id="PRU00076"/>
    </source>
</evidence>
<evidence type="ECO:0000259" key="9">
    <source>
        <dbReference type="PROSITE" id="PS01180"/>
    </source>
</evidence>
<feature type="compositionally biased region" description="Basic and acidic residues" evidence="6">
    <location>
        <begin position="213"/>
        <end position="222"/>
    </location>
</feature>
<dbReference type="PROSITE" id="PS00010">
    <property type="entry name" value="ASX_HYDROXYL"/>
    <property type="match status" value="1"/>
</dbReference>
<dbReference type="KEGG" id="dre:393502"/>
<feature type="chain" id="PRO_5035035768" evidence="8 12">
    <location>
        <begin position="19"/>
        <end position="633"/>
    </location>
</feature>
<reference evidence="12" key="1">
    <citation type="journal article" date="2016" name="BMC Genomics">
        <title>Gene evolution and gene expression after whole genome duplication in fish: the PhyloFish database.</title>
        <authorList>
            <person name="Pasquier J."/>
            <person name="Cabau C."/>
            <person name="Nguyen T."/>
            <person name="Jouanno E."/>
            <person name="Severac D."/>
            <person name="Braasch I."/>
            <person name="Journot L."/>
            <person name="Pontarotti P."/>
            <person name="Klopp C."/>
            <person name="Postlethwait J.H."/>
            <person name="Guiguen Y."/>
            <person name="Bobe J."/>
        </authorList>
    </citation>
    <scope>NUCLEOTIDE SEQUENCE</scope>
    <source>
        <strain evidence="12">Tuebingen</strain>
    </source>
</reference>
<dbReference type="SUPFAM" id="SSF49854">
    <property type="entry name" value="Spermadhesin, CUB domain"/>
    <property type="match status" value="1"/>
</dbReference>
<keyword evidence="11" id="KW-1185">Reference proteome</keyword>
<gene>
    <name evidence="12 13" type="ORF">zgc:66455</name>
</gene>
<dbReference type="RefSeq" id="NP_956824.2">
    <property type="nucleotide sequence ID" value="NM_200530.2"/>
</dbReference>
<dbReference type="InterPro" id="IPR018097">
    <property type="entry name" value="EGF_Ca-bd_CS"/>
</dbReference>
<dbReference type="InterPro" id="IPR035914">
    <property type="entry name" value="Sperma_CUB_dom_sf"/>
</dbReference>
<evidence type="ECO:0000313" key="11">
    <source>
        <dbReference type="Proteomes" id="UP000000437"/>
    </source>
</evidence>
<evidence type="ECO:0000313" key="13">
    <source>
        <dbReference type="ZFIN" id="ZDB-GENE-040426-1642"/>
    </source>
</evidence>
<feature type="region of interest" description="Disordered" evidence="6">
    <location>
        <begin position="182"/>
        <end position="238"/>
    </location>
</feature>
<dbReference type="AlphaFoldDB" id="A0A8M1PBD8"/>
<comment type="caution">
    <text evidence="5">Lacks conserved residue(s) required for the propagation of feature annotation.</text>
</comment>
<keyword evidence="7" id="KW-1133">Transmembrane helix</keyword>
<dbReference type="Gene3D" id="2.60.120.290">
    <property type="entry name" value="Spermadhesin, CUB domain"/>
    <property type="match status" value="1"/>
</dbReference>
<keyword evidence="7" id="KW-0472">Membrane</keyword>
<evidence type="ECO:0000256" key="8">
    <source>
        <dbReference type="SAM" id="SignalP"/>
    </source>
</evidence>
<evidence type="ECO:0000256" key="3">
    <source>
        <dbReference type="ARBA" id="ARBA00022737"/>
    </source>
</evidence>
<dbReference type="SMART" id="SM00042">
    <property type="entry name" value="CUB"/>
    <property type="match status" value="1"/>
</dbReference>
<dbReference type="Gene3D" id="2.10.25.10">
    <property type="entry name" value="Laminin"/>
    <property type="match status" value="1"/>
</dbReference>
<feature type="domain" description="CUB" evidence="9">
    <location>
        <begin position="45"/>
        <end position="158"/>
    </location>
</feature>
<proteinExistence type="predicted"/>
<evidence type="ECO:0000259" key="10">
    <source>
        <dbReference type="PROSITE" id="PS50026"/>
    </source>
</evidence>
<keyword evidence="1 5" id="KW-0245">EGF-like domain</keyword>
<keyword evidence="2 8" id="KW-0732">Signal</keyword>
<dbReference type="AGR" id="ZFIN:ZDB-GENE-040426-1642"/>
<dbReference type="Proteomes" id="UP000000437">
    <property type="component" value="Chromosome 1"/>
</dbReference>
<dbReference type="InterPro" id="IPR000859">
    <property type="entry name" value="CUB_dom"/>
</dbReference>
<dbReference type="InterPro" id="IPR049883">
    <property type="entry name" value="NOTCH1_EGF-like"/>
</dbReference>
<dbReference type="SMART" id="SM00179">
    <property type="entry name" value="EGF_CA"/>
    <property type="match status" value="1"/>
</dbReference>
<organism evidence="11 12">
    <name type="scientific">Danio rerio</name>
    <name type="common">Zebrafish</name>
    <name type="synonym">Brachydanio rerio</name>
    <dbReference type="NCBI Taxonomy" id="7955"/>
    <lineage>
        <taxon>Eukaryota</taxon>
        <taxon>Metazoa</taxon>
        <taxon>Chordata</taxon>
        <taxon>Craniata</taxon>
        <taxon>Vertebrata</taxon>
        <taxon>Euteleostomi</taxon>
        <taxon>Actinopterygii</taxon>
        <taxon>Neopterygii</taxon>
        <taxon>Teleostei</taxon>
        <taxon>Ostariophysi</taxon>
        <taxon>Cypriniformes</taxon>
        <taxon>Danionidae</taxon>
        <taxon>Danioninae</taxon>
        <taxon>Danio</taxon>
    </lineage>
</organism>
<dbReference type="GO" id="GO:0030855">
    <property type="term" value="P:epithelial cell differentiation"/>
    <property type="evidence" value="ECO:0007669"/>
    <property type="project" value="UniProtKB-ARBA"/>
</dbReference>
<dbReference type="ZFIN" id="ZDB-GENE-040426-1642">
    <property type="gene designation" value="zgc:66455"/>
</dbReference>
<dbReference type="SUPFAM" id="SSF57196">
    <property type="entry name" value="EGF/Laminin"/>
    <property type="match status" value="1"/>
</dbReference>
<dbReference type="GO" id="GO:0005509">
    <property type="term" value="F:calcium ion binding"/>
    <property type="evidence" value="ECO:0007669"/>
    <property type="project" value="InterPro"/>
</dbReference>
<reference evidence="12" key="2">
    <citation type="submission" date="2025-08" db="UniProtKB">
        <authorList>
            <consortium name="RefSeq"/>
        </authorList>
    </citation>
    <scope>IDENTIFICATION</scope>
    <source>
        <strain evidence="12">Tuebingen</strain>
    </source>
</reference>
<evidence type="ECO:0000256" key="2">
    <source>
        <dbReference type="ARBA" id="ARBA00022729"/>
    </source>
</evidence>
<feature type="compositionally biased region" description="Polar residues" evidence="6">
    <location>
        <begin position="198"/>
        <end position="211"/>
    </location>
</feature>
<feature type="transmembrane region" description="Helical" evidence="7">
    <location>
        <begin position="526"/>
        <end position="549"/>
    </location>
</feature>
<feature type="region of interest" description="Disordered" evidence="6">
    <location>
        <begin position="571"/>
        <end position="608"/>
    </location>
</feature>
<dbReference type="PROSITE" id="PS01187">
    <property type="entry name" value="EGF_CA"/>
    <property type="match status" value="1"/>
</dbReference>
<accession>A0A8M1PBD8</accession>
<dbReference type="Pfam" id="PF07645">
    <property type="entry name" value="EGF_CA"/>
    <property type="match status" value="1"/>
</dbReference>
<feature type="domain" description="EGF-like" evidence="10">
    <location>
        <begin position="456"/>
        <end position="494"/>
    </location>
</feature>
<evidence type="ECO:0000256" key="1">
    <source>
        <dbReference type="ARBA" id="ARBA00022536"/>
    </source>
</evidence>
<dbReference type="InterPro" id="IPR001881">
    <property type="entry name" value="EGF-like_Ca-bd_dom"/>
</dbReference>
<name>A0A8M1PBD8_DANRE</name>
<dbReference type="InterPro" id="IPR000742">
    <property type="entry name" value="EGF"/>
</dbReference>
<feature type="compositionally biased region" description="Low complexity" evidence="6">
    <location>
        <begin position="187"/>
        <end position="197"/>
    </location>
</feature>
<keyword evidence="3" id="KW-0677">Repeat</keyword>
<dbReference type="PROSITE" id="PS50026">
    <property type="entry name" value="EGF_3"/>
    <property type="match status" value="1"/>
</dbReference>
<keyword evidence="4" id="KW-1015">Disulfide bond</keyword>
<keyword evidence="7" id="KW-0812">Transmembrane</keyword>
<dbReference type="GeneID" id="393502"/>
<feature type="signal peptide" evidence="8 12">
    <location>
        <begin position="1"/>
        <end position="18"/>
    </location>
</feature>
<dbReference type="CDD" id="cd00054">
    <property type="entry name" value="EGF_CA"/>
    <property type="match status" value="1"/>
</dbReference>
<evidence type="ECO:0000313" key="12">
    <source>
        <dbReference type="RefSeq" id="NP_956824.2"/>
    </source>
</evidence>
<sequence precursor="true">MSSYSLLILIYLIGWISSLERNRNVGPASAGAGRERMAFFALRSCHQLLRGDSGEFFSPDFLCSNPHVWCNWTVQLPPGKHVDLYLEDLTPPDACHLKSDQIHLEESPRAAGGQRVLQGCWRTARYVSISNTLQVVLLVHNRHMRVPYRGFYARYRAFSSQDTAEQEEEGDIPLEVIEAAFSEGDESSASPSSPSASTQIPDRTTPSNQLPKPSRESWENTKPHLAPRSHQKNDDDNFFSASQKLQPTLIGSGFEAAFGISTYTHMPDSRSPSAQRRNAETAPAVSDGGREDGWRDDDDNEHENGDVFMEAERSVSMPVLSDIQPKLHFMSTEDASYHQTTRNNTSSRHLPGELLLEVGVEVSLKSSYLEDAPSLTSALDIMIRDAFVSPPLKMLDFKRLKKLSSGVLFIVWLWLEKTSVEDLQSALQELLQLHHKTVKSQTSDTQGLIVSISTEDINECETHMVVCDADAECVNQFGSYSCRCLHGYREAHGNGESICVKPAAPDCSGMTSSPSSAAASPTILRGVYAVCGLLLLLILLSLLVLLYLYRRYHRGKFMLHCHKASARSVVENTNNNNTGNDDPSIFPPPPPPPPPMRMPRDGPRSMDLPLLRFSSLVPSDGFRSKIHSEKSQL</sequence>
<dbReference type="InterPro" id="IPR000152">
    <property type="entry name" value="EGF-type_Asp/Asn_hydroxyl_site"/>
</dbReference>
<dbReference type="PROSITE" id="PS01180">
    <property type="entry name" value="CUB"/>
    <property type="match status" value="1"/>
</dbReference>
<dbReference type="FunFam" id="2.10.25.10:FF:000038">
    <property type="entry name" value="Fibrillin 2"/>
    <property type="match status" value="1"/>
</dbReference>
<evidence type="ECO:0000256" key="7">
    <source>
        <dbReference type="SAM" id="Phobius"/>
    </source>
</evidence>
<protein>
    <submittedName>
        <fullName evidence="12">Uncharacterized protein LOC393502 precursor</fullName>
    </submittedName>
</protein>